<feature type="region of interest" description="Disordered" evidence="1">
    <location>
        <begin position="151"/>
        <end position="258"/>
    </location>
</feature>
<organism evidence="2 3">
    <name type="scientific">Armillaria luteobubalina</name>
    <dbReference type="NCBI Taxonomy" id="153913"/>
    <lineage>
        <taxon>Eukaryota</taxon>
        <taxon>Fungi</taxon>
        <taxon>Dikarya</taxon>
        <taxon>Basidiomycota</taxon>
        <taxon>Agaricomycotina</taxon>
        <taxon>Agaricomycetes</taxon>
        <taxon>Agaricomycetidae</taxon>
        <taxon>Agaricales</taxon>
        <taxon>Marasmiineae</taxon>
        <taxon>Physalacriaceae</taxon>
        <taxon>Armillaria</taxon>
    </lineage>
</organism>
<evidence type="ECO:0000313" key="2">
    <source>
        <dbReference type="EMBL" id="KAK0500440.1"/>
    </source>
</evidence>
<reference evidence="2" key="1">
    <citation type="submission" date="2023-06" db="EMBL/GenBank/DDBJ databases">
        <authorList>
            <consortium name="Lawrence Berkeley National Laboratory"/>
            <person name="Ahrendt S."/>
            <person name="Sahu N."/>
            <person name="Indic B."/>
            <person name="Wong-Bajracharya J."/>
            <person name="Merenyi Z."/>
            <person name="Ke H.-M."/>
            <person name="Monk M."/>
            <person name="Kocsube S."/>
            <person name="Drula E."/>
            <person name="Lipzen A."/>
            <person name="Balint B."/>
            <person name="Henrissat B."/>
            <person name="Andreopoulos B."/>
            <person name="Martin F.M."/>
            <person name="Harder C.B."/>
            <person name="Rigling D."/>
            <person name="Ford K.L."/>
            <person name="Foster G.D."/>
            <person name="Pangilinan J."/>
            <person name="Papanicolaou A."/>
            <person name="Barry K."/>
            <person name="LaButti K."/>
            <person name="Viragh M."/>
            <person name="Koriabine M."/>
            <person name="Yan M."/>
            <person name="Riley R."/>
            <person name="Champramary S."/>
            <person name="Plett K.L."/>
            <person name="Tsai I.J."/>
            <person name="Slot J."/>
            <person name="Sipos G."/>
            <person name="Plett J."/>
            <person name="Nagy L.G."/>
            <person name="Grigoriev I.V."/>
        </authorList>
    </citation>
    <scope>NUCLEOTIDE SEQUENCE</scope>
    <source>
        <strain evidence="2">HWK02</strain>
    </source>
</reference>
<dbReference type="AlphaFoldDB" id="A0AA39QCQ1"/>
<proteinExistence type="predicted"/>
<protein>
    <submittedName>
        <fullName evidence="2">Uncharacterized protein</fullName>
    </submittedName>
</protein>
<feature type="compositionally biased region" description="Basic and acidic residues" evidence="1">
    <location>
        <begin position="160"/>
        <end position="179"/>
    </location>
</feature>
<dbReference type="EMBL" id="JAUEPU010000008">
    <property type="protein sequence ID" value="KAK0500440.1"/>
    <property type="molecule type" value="Genomic_DNA"/>
</dbReference>
<keyword evidence="3" id="KW-1185">Reference proteome</keyword>
<evidence type="ECO:0000313" key="3">
    <source>
        <dbReference type="Proteomes" id="UP001175228"/>
    </source>
</evidence>
<name>A0AA39QCQ1_9AGAR</name>
<accession>A0AA39QCQ1</accession>
<gene>
    <name evidence="2" type="ORF">EDD18DRAFT_828082</name>
</gene>
<dbReference type="Proteomes" id="UP001175228">
    <property type="component" value="Unassembled WGS sequence"/>
</dbReference>
<comment type="caution">
    <text evidence="2">The sequence shown here is derived from an EMBL/GenBank/DDBJ whole genome shotgun (WGS) entry which is preliminary data.</text>
</comment>
<feature type="region of interest" description="Disordered" evidence="1">
    <location>
        <begin position="45"/>
        <end position="92"/>
    </location>
</feature>
<feature type="compositionally biased region" description="Acidic residues" evidence="1">
    <location>
        <begin position="57"/>
        <end position="92"/>
    </location>
</feature>
<evidence type="ECO:0000256" key="1">
    <source>
        <dbReference type="SAM" id="MobiDB-lite"/>
    </source>
</evidence>
<sequence>MAGRKFFGNFRSLDQFQNHLLFSSMFKRVDRRLKRKAEDEALGIDGELKQALGIPDTDSDESDSSSDSSEDEAQAEEGEEEDVGSIEDEDDGEDVRMTVAQVLENPLYISPQDIDMTACFVCPTKLFKGPSMIQIHLRSKPHTRRISKFKQQSALASPQDDAKEYVPSKDVQESSERLSNRAKKKNARRASLAEKRKLKQAAFLARREKRSATSQKTEGLQDRTTPKSSSQKPVSIPKGGKIPPRKKRRTEKPKSVSP</sequence>